<feature type="transmembrane region" description="Helical" evidence="1">
    <location>
        <begin position="16"/>
        <end position="34"/>
    </location>
</feature>
<sequence length="63" mass="6733">MPGLFVDAAGVRTTCFVLMFGATVVSLLFMHFSFRSEAFARGSAKLARKAHEIGALVGKTSQP</sequence>
<proteinExistence type="predicted"/>
<dbReference type="EMBL" id="FMYQ01000001">
    <property type="protein sequence ID" value="SDB84930.1"/>
    <property type="molecule type" value="Genomic_DNA"/>
</dbReference>
<evidence type="ECO:0000256" key="1">
    <source>
        <dbReference type="SAM" id="Phobius"/>
    </source>
</evidence>
<dbReference type="Proteomes" id="UP000198908">
    <property type="component" value="Unassembled WGS sequence"/>
</dbReference>
<organism evidence="2 3">
    <name type="scientific">Paraburkholderia lycopersici</name>
    <dbReference type="NCBI Taxonomy" id="416944"/>
    <lineage>
        <taxon>Bacteria</taxon>
        <taxon>Pseudomonadati</taxon>
        <taxon>Pseudomonadota</taxon>
        <taxon>Betaproteobacteria</taxon>
        <taxon>Burkholderiales</taxon>
        <taxon>Burkholderiaceae</taxon>
        <taxon>Paraburkholderia</taxon>
    </lineage>
</organism>
<dbReference type="AlphaFoldDB" id="A0A1G6GSD1"/>
<keyword evidence="1" id="KW-0472">Membrane</keyword>
<keyword evidence="1" id="KW-1133">Transmembrane helix</keyword>
<name>A0A1G6GSD1_9BURK</name>
<gene>
    <name evidence="2" type="ORF">SAMN05421548_101276</name>
</gene>
<evidence type="ECO:0000313" key="2">
    <source>
        <dbReference type="EMBL" id="SDB84930.1"/>
    </source>
</evidence>
<reference evidence="3" key="1">
    <citation type="submission" date="2016-09" db="EMBL/GenBank/DDBJ databases">
        <authorList>
            <person name="Varghese N."/>
            <person name="Submissions S."/>
        </authorList>
    </citation>
    <scope>NUCLEOTIDE SEQUENCE [LARGE SCALE GENOMIC DNA]</scope>
    <source>
        <strain evidence="3">TNe-862</strain>
    </source>
</reference>
<keyword evidence="1" id="KW-0812">Transmembrane</keyword>
<protein>
    <submittedName>
        <fullName evidence="2">MFS transporter, NNP family, nitrate/nitrite transporter</fullName>
    </submittedName>
</protein>
<accession>A0A1G6GSD1</accession>
<evidence type="ECO:0000313" key="3">
    <source>
        <dbReference type="Proteomes" id="UP000198908"/>
    </source>
</evidence>
<keyword evidence="3" id="KW-1185">Reference proteome</keyword>
<dbReference type="STRING" id="416944.SAMN05421548_101276"/>